<evidence type="ECO:0000256" key="8">
    <source>
        <dbReference type="ARBA" id="ARBA00022989"/>
    </source>
</evidence>
<dbReference type="InterPro" id="IPR031481">
    <property type="entry name" value="Glyco_tran_10_N"/>
</dbReference>
<accession>A0AAV4DP00</accession>
<evidence type="ECO:0000256" key="4">
    <source>
        <dbReference type="ARBA" id="ARBA00022676"/>
    </source>
</evidence>
<keyword evidence="4 12" id="KW-0328">Glycosyltransferase</keyword>
<evidence type="ECO:0000256" key="6">
    <source>
        <dbReference type="ARBA" id="ARBA00022692"/>
    </source>
</evidence>
<comment type="similarity">
    <text evidence="3 12">Belongs to the glycosyltransferase 10 family.</text>
</comment>
<gene>
    <name evidence="15" type="ORF">PoB_007239400</name>
</gene>
<dbReference type="InterPro" id="IPR001503">
    <property type="entry name" value="Glyco_trans_10"/>
</dbReference>
<evidence type="ECO:0000256" key="5">
    <source>
        <dbReference type="ARBA" id="ARBA00022679"/>
    </source>
</evidence>
<evidence type="ECO:0000256" key="7">
    <source>
        <dbReference type="ARBA" id="ARBA00022968"/>
    </source>
</evidence>
<feature type="transmembrane region" description="Helical" evidence="12">
    <location>
        <begin position="90"/>
        <end position="109"/>
    </location>
</feature>
<protein>
    <recommendedName>
        <fullName evidence="12">Fucosyltransferase</fullName>
        <ecNumber evidence="12">2.4.1.-</ecNumber>
    </recommendedName>
</protein>
<comment type="caution">
    <text evidence="15">The sequence shown here is derived from an EMBL/GenBank/DDBJ whole genome shotgun (WGS) entry which is preliminary data.</text>
</comment>
<dbReference type="Pfam" id="PF17039">
    <property type="entry name" value="Glyco_tran_10_N"/>
    <property type="match status" value="1"/>
</dbReference>
<evidence type="ECO:0000313" key="16">
    <source>
        <dbReference type="Proteomes" id="UP000735302"/>
    </source>
</evidence>
<sequence>MSSPFNDSRSQAAVGKVRSALLCQSPQDFLDYKNSDPLRDLSSVVRLDLDILRTSQSLERNGSRVMANQEQDIGIRLPPGKPGFFRYRTCICLIVTFAMLLFSLDAIFYQGIVPHIPGLVGNTLSKIGIQVYETNTSAHSAPSWYFPFPKGQRHQPSLPLDVSNATAYIDNLRNGSNGSFTLGPVASGGEYSTQASSEITEVLREKLKNLDIEPAEDHVFKSPFIVTPTVYPQPKKQQANDGVRTKVISVFNAPAWYRRPGLPNLMAYNRDFHQCPYYKCEVDMEAKKLQHADMVIFFVGAIGSRPPPPRPVGQIWVKAYWESPIHYGYPKNYAPWKSVFNLTYNFRVDSDIFAPNNFLAWRHRSELLSDEEYLQIALKKKKPVAWWVSNCNTQSKRQEYVQEMKKYIDVDIYGKCGNLKCTKTTMAFCKQQLNTTYSFYLSFENSLCRDYITEKFYRNFESRTHIVPVVRGGANYHRYFPPEGFIDAKLFPKARDLALYLQKLAADPVKYARMLREKDRLVTLGYKHDWCDLCRQLHTTGFPAKTIPDIKAWSHSKTCSEPNDIR</sequence>
<evidence type="ECO:0000256" key="3">
    <source>
        <dbReference type="ARBA" id="ARBA00008919"/>
    </source>
</evidence>
<keyword evidence="6 12" id="KW-0812">Transmembrane</keyword>
<keyword evidence="10 12" id="KW-0472">Membrane</keyword>
<name>A0AAV4DP00_9GAST</name>
<dbReference type="FunFam" id="3.40.50.11660:FF:000002">
    <property type="entry name" value="Alpha-(1,3)-fucosyltransferase"/>
    <property type="match status" value="1"/>
</dbReference>
<keyword evidence="7" id="KW-0735">Signal-anchor</keyword>
<dbReference type="SUPFAM" id="SSF53756">
    <property type="entry name" value="UDP-Glycosyltransferase/glycogen phosphorylase"/>
    <property type="match status" value="1"/>
</dbReference>
<keyword evidence="8 12" id="KW-1133">Transmembrane helix</keyword>
<evidence type="ECO:0000256" key="1">
    <source>
        <dbReference type="ARBA" id="ARBA00004323"/>
    </source>
</evidence>
<evidence type="ECO:0000259" key="13">
    <source>
        <dbReference type="Pfam" id="PF00852"/>
    </source>
</evidence>
<evidence type="ECO:0000256" key="11">
    <source>
        <dbReference type="ARBA" id="ARBA00023180"/>
    </source>
</evidence>
<evidence type="ECO:0000256" key="2">
    <source>
        <dbReference type="ARBA" id="ARBA00004922"/>
    </source>
</evidence>
<dbReference type="InterPro" id="IPR038577">
    <property type="entry name" value="GT10-like_C_sf"/>
</dbReference>
<dbReference type="Pfam" id="PF00852">
    <property type="entry name" value="Glyco_transf_10"/>
    <property type="match status" value="1"/>
</dbReference>
<evidence type="ECO:0000256" key="9">
    <source>
        <dbReference type="ARBA" id="ARBA00023034"/>
    </source>
</evidence>
<organism evidence="15 16">
    <name type="scientific">Plakobranchus ocellatus</name>
    <dbReference type="NCBI Taxonomy" id="259542"/>
    <lineage>
        <taxon>Eukaryota</taxon>
        <taxon>Metazoa</taxon>
        <taxon>Spiralia</taxon>
        <taxon>Lophotrochozoa</taxon>
        <taxon>Mollusca</taxon>
        <taxon>Gastropoda</taxon>
        <taxon>Heterobranchia</taxon>
        <taxon>Euthyneura</taxon>
        <taxon>Panpulmonata</taxon>
        <taxon>Sacoglossa</taxon>
        <taxon>Placobranchoidea</taxon>
        <taxon>Plakobranchidae</taxon>
        <taxon>Plakobranchus</taxon>
    </lineage>
</organism>
<evidence type="ECO:0000313" key="15">
    <source>
        <dbReference type="EMBL" id="GFO45889.1"/>
    </source>
</evidence>
<dbReference type="PANTHER" id="PTHR48438:SF1">
    <property type="entry name" value="ALPHA-(1,3)-FUCOSYLTRANSFERASE C-RELATED"/>
    <property type="match status" value="1"/>
</dbReference>
<evidence type="ECO:0000256" key="10">
    <source>
        <dbReference type="ARBA" id="ARBA00023136"/>
    </source>
</evidence>
<dbReference type="Gene3D" id="3.40.50.11660">
    <property type="entry name" value="Glycosyl transferase family 10, C-terminal domain"/>
    <property type="match status" value="1"/>
</dbReference>
<dbReference type="EC" id="2.4.1.-" evidence="12"/>
<dbReference type="GO" id="GO:0000139">
    <property type="term" value="C:Golgi membrane"/>
    <property type="evidence" value="ECO:0007669"/>
    <property type="project" value="UniProtKB-SubCell"/>
</dbReference>
<evidence type="ECO:0000259" key="14">
    <source>
        <dbReference type="Pfam" id="PF17039"/>
    </source>
</evidence>
<comment type="subcellular location">
    <subcellularLocation>
        <location evidence="1">Golgi apparatus membrane</location>
        <topology evidence="1">Single-pass type II membrane protein</topology>
    </subcellularLocation>
    <subcellularLocation>
        <location evidence="12">Golgi apparatus</location>
        <location evidence="12">Golgi stack membrane</location>
        <topology evidence="12">Single-pass type II membrane protein</topology>
    </subcellularLocation>
</comment>
<keyword evidence="11" id="KW-0325">Glycoprotein</keyword>
<keyword evidence="5 12" id="KW-0808">Transferase</keyword>
<dbReference type="GO" id="GO:0008417">
    <property type="term" value="F:fucosyltransferase activity"/>
    <property type="evidence" value="ECO:0007669"/>
    <property type="project" value="InterPro"/>
</dbReference>
<dbReference type="InterPro" id="IPR055270">
    <property type="entry name" value="Glyco_tran_10_C"/>
</dbReference>
<keyword evidence="16" id="KW-1185">Reference proteome</keyword>
<dbReference type="GO" id="GO:0032580">
    <property type="term" value="C:Golgi cisterna membrane"/>
    <property type="evidence" value="ECO:0007669"/>
    <property type="project" value="UniProtKB-SubCell"/>
</dbReference>
<dbReference type="PANTHER" id="PTHR48438">
    <property type="entry name" value="ALPHA-(1,3)-FUCOSYLTRANSFERASE C-RELATED"/>
    <property type="match status" value="1"/>
</dbReference>
<comment type="pathway">
    <text evidence="2">Protein modification; protein glycosylation.</text>
</comment>
<dbReference type="EMBL" id="BLXT01008083">
    <property type="protein sequence ID" value="GFO45889.1"/>
    <property type="molecule type" value="Genomic_DNA"/>
</dbReference>
<reference evidence="15 16" key="1">
    <citation type="journal article" date="2021" name="Elife">
        <title>Chloroplast acquisition without the gene transfer in kleptoplastic sea slugs, Plakobranchus ocellatus.</title>
        <authorList>
            <person name="Maeda T."/>
            <person name="Takahashi S."/>
            <person name="Yoshida T."/>
            <person name="Shimamura S."/>
            <person name="Takaki Y."/>
            <person name="Nagai Y."/>
            <person name="Toyoda A."/>
            <person name="Suzuki Y."/>
            <person name="Arimoto A."/>
            <person name="Ishii H."/>
            <person name="Satoh N."/>
            <person name="Nishiyama T."/>
            <person name="Hasebe M."/>
            <person name="Maruyama T."/>
            <person name="Minagawa J."/>
            <person name="Obokata J."/>
            <person name="Shigenobu S."/>
        </authorList>
    </citation>
    <scope>NUCLEOTIDE SEQUENCE [LARGE SCALE GENOMIC DNA]</scope>
</reference>
<dbReference type="AlphaFoldDB" id="A0AAV4DP00"/>
<dbReference type="Proteomes" id="UP000735302">
    <property type="component" value="Unassembled WGS sequence"/>
</dbReference>
<proteinExistence type="inferred from homology"/>
<feature type="domain" description="Fucosyltransferase N-terminal" evidence="14">
    <location>
        <begin position="270"/>
        <end position="355"/>
    </location>
</feature>
<feature type="domain" description="Fucosyltransferase C-terminal" evidence="13">
    <location>
        <begin position="379"/>
        <end position="553"/>
    </location>
</feature>
<keyword evidence="9 12" id="KW-0333">Golgi apparatus</keyword>
<evidence type="ECO:0000256" key="12">
    <source>
        <dbReference type="RuleBase" id="RU003832"/>
    </source>
</evidence>